<evidence type="ECO:0000256" key="4">
    <source>
        <dbReference type="ARBA" id="ARBA00022695"/>
    </source>
</evidence>
<dbReference type="SUPFAM" id="SSF53098">
    <property type="entry name" value="Ribonuclease H-like"/>
    <property type="match status" value="1"/>
</dbReference>
<dbReference type="Pfam" id="PF00136">
    <property type="entry name" value="DNA_pol_B"/>
    <property type="match status" value="1"/>
</dbReference>
<evidence type="ECO:0000256" key="7">
    <source>
        <dbReference type="ARBA" id="ARBA00049244"/>
    </source>
</evidence>
<dbReference type="SUPFAM" id="SSF56672">
    <property type="entry name" value="DNA/RNA polymerases"/>
    <property type="match status" value="1"/>
</dbReference>
<dbReference type="AlphaFoldDB" id="A0A382I6L1"/>
<dbReference type="GO" id="GO:0003887">
    <property type="term" value="F:DNA-directed DNA polymerase activity"/>
    <property type="evidence" value="ECO:0007669"/>
    <property type="project" value="UniProtKB-KW"/>
</dbReference>
<evidence type="ECO:0000256" key="3">
    <source>
        <dbReference type="ARBA" id="ARBA00022679"/>
    </source>
</evidence>
<dbReference type="Gene3D" id="3.30.420.10">
    <property type="entry name" value="Ribonuclease H-like superfamily/Ribonuclease H"/>
    <property type="match status" value="1"/>
</dbReference>
<dbReference type="InterPro" id="IPR036397">
    <property type="entry name" value="RNaseH_sf"/>
</dbReference>
<dbReference type="PANTHER" id="PTHR10322:SF23">
    <property type="entry name" value="DNA POLYMERASE DELTA CATALYTIC SUBUNIT"/>
    <property type="match status" value="1"/>
</dbReference>
<dbReference type="GO" id="GO:0000166">
    <property type="term" value="F:nucleotide binding"/>
    <property type="evidence" value="ECO:0007669"/>
    <property type="project" value="InterPro"/>
</dbReference>
<dbReference type="GO" id="GO:0003677">
    <property type="term" value="F:DNA binding"/>
    <property type="evidence" value="ECO:0007669"/>
    <property type="project" value="UniProtKB-KW"/>
</dbReference>
<proteinExistence type="inferred from homology"/>
<comment type="catalytic activity">
    <reaction evidence="7">
        <text>DNA(n) + a 2'-deoxyribonucleoside 5'-triphosphate = DNA(n+1) + diphosphate</text>
        <dbReference type="Rhea" id="RHEA:22508"/>
        <dbReference type="Rhea" id="RHEA-COMP:17339"/>
        <dbReference type="Rhea" id="RHEA-COMP:17340"/>
        <dbReference type="ChEBI" id="CHEBI:33019"/>
        <dbReference type="ChEBI" id="CHEBI:61560"/>
        <dbReference type="ChEBI" id="CHEBI:173112"/>
        <dbReference type="EC" id="2.7.7.7"/>
    </reaction>
</comment>
<dbReference type="SMART" id="SM00486">
    <property type="entry name" value="POLBc"/>
    <property type="match status" value="1"/>
</dbReference>
<evidence type="ECO:0000256" key="2">
    <source>
        <dbReference type="ARBA" id="ARBA00012417"/>
    </source>
</evidence>
<dbReference type="InterPro" id="IPR043502">
    <property type="entry name" value="DNA/RNA_pol_sf"/>
</dbReference>
<dbReference type="InterPro" id="IPR006134">
    <property type="entry name" value="DNA-dir_DNA_pol_B_multi_dom"/>
</dbReference>
<comment type="similarity">
    <text evidence="1">Belongs to the DNA polymerase type-B family.</text>
</comment>
<dbReference type="InterPro" id="IPR050240">
    <property type="entry name" value="DNA_pol_type-B"/>
</dbReference>
<feature type="non-terminal residue" evidence="10">
    <location>
        <position position="452"/>
    </location>
</feature>
<evidence type="ECO:0000256" key="5">
    <source>
        <dbReference type="ARBA" id="ARBA00022932"/>
    </source>
</evidence>
<evidence type="ECO:0000259" key="9">
    <source>
        <dbReference type="Pfam" id="PF03104"/>
    </source>
</evidence>
<dbReference type="PRINTS" id="PR00106">
    <property type="entry name" value="DNAPOLB"/>
</dbReference>
<dbReference type="EC" id="2.7.7.7" evidence="2"/>
<protein>
    <recommendedName>
        <fullName evidence="2">DNA-directed DNA polymerase</fullName>
        <ecNumber evidence="2">2.7.7.7</ecNumber>
    </recommendedName>
</protein>
<keyword evidence="5" id="KW-0239">DNA-directed DNA polymerase</keyword>
<feature type="non-terminal residue" evidence="10">
    <location>
        <position position="1"/>
    </location>
</feature>
<gene>
    <name evidence="10" type="ORF">METZ01_LOCUS247185</name>
</gene>
<dbReference type="Pfam" id="PF03104">
    <property type="entry name" value="DNA_pol_B_exo1"/>
    <property type="match status" value="1"/>
</dbReference>
<name>A0A382I6L1_9ZZZZ</name>
<feature type="domain" description="DNA-directed DNA polymerase family B multifunctional" evidence="8">
    <location>
        <begin position="181"/>
        <end position="360"/>
    </location>
</feature>
<dbReference type="EMBL" id="UINC01065061">
    <property type="protein sequence ID" value="SVB94331.1"/>
    <property type="molecule type" value="Genomic_DNA"/>
</dbReference>
<evidence type="ECO:0000256" key="1">
    <source>
        <dbReference type="ARBA" id="ARBA00005755"/>
    </source>
</evidence>
<sequence>SDRDVLKNFAVFIQEYDPDIIYGYNLIGYDIPQILFRANFHGMRNYKKLLNRDGSNYGWAQPKESKDLRCKVGGRIIFDVLRYTRRDYALSGMPRGLKAVSRHYGLEPIELDFGDKVLLDYSLSEIHDYVLSDVDSTKYLFEHYYPQVEFTAELLGVPLETYINSPNAYVTKVLQGRSLFEQEIVTPDINKDRHPAIYKADHGNFQAAHIDLFEPGYHEKNYKLDFSSFYPSIAMALNLGPDTTRIVGYEAYKPELEFRDNLIYVPDNKVDKRLVIEVDTDRKSSLYQMSRSFKEMRAPYKGQVTKEAISKSNALKIMVNTFYGANTNPYINYGDMAVGITITAVARSLLVDGINLIRKKYGDKSVVYCHTDGINTNIDVDVLWLTKRLRLILENKIPFADSQWIEMDKDVYKEGFWVQIGNYVLRNEDGSLTKHGSTFKASTRSMFYKNTL</sequence>
<dbReference type="InterPro" id="IPR006172">
    <property type="entry name" value="DNA-dir_DNA_pol_B"/>
</dbReference>
<evidence type="ECO:0000259" key="8">
    <source>
        <dbReference type="Pfam" id="PF00136"/>
    </source>
</evidence>
<dbReference type="Gene3D" id="1.10.287.690">
    <property type="entry name" value="Helix hairpin bin"/>
    <property type="match status" value="1"/>
</dbReference>
<accession>A0A382I6L1</accession>
<evidence type="ECO:0000313" key="10">
    <source>
        <dbReference type="EMBL" id="SVB94331.1"/>
    </source>
</evidence>
<dbReference type="InterPro" id="IPR006133">
    <property type="entry name" value="DNA-dir_DNA_pol_B_exonuc"/>
</dbReference>
<reference evidence="10" key="1">
    <citation type="submission" date="2018-05" db="EMBL/GenBank/DDBJ databases">
        <authorList>
            <person name="Lanie J.A."/>
            <person name="Ng W.-L."/>
            <person name="Kazmierczak K.M."/>
            <person name="Andrzejewski T.M."/>
            <person name="Davidsen T.M."/>
            <person name="Wayne K.J."/>
            <person name="Tettelin H."/>
            <person name="Glass J.I."/>
            <person name="Rusch D."/>
            <person name="Podicherti R."/>
            <person name="Tsui H.-C.T."/>
            <person name="Winkler M.E."/>
        </authorList>
    </citation>
    <scope>NUCLEOTIDE SEQUENCE</scope>
</reference>
<dbReference type="InterPro" id="IPR012337">
    <property type="entry name" value="RNaseH-like_sf"/>
</dbReference>
<keyword evidence="6" id="KW-0238">DNA-binding</keyword>
<dbReference type="Gene3D" id="3.90.1600.10">
    <property type="entry name" value="Palm domain of DNA polymerase"/>
    <property type="match status" value="1"/>
</dbReference>
<keyword evidence="3" id="KW-0808">Transferase</keyword>
<feature type="domain" description="DNA-directed DNA polymerase family B exonuclease" evidence="9">
    <location>
        <begin position="1"/>
        <end position="99"/>
    </location>
</feature>
<organism evidence="10">
    <name type="scientific">marine metagenome</name>
    <dbReference type="NCBI Taxonomy" id="408172"/>
    <lineage>
        <taxon>unclassified sequences</taxon>
        <taxon>metagenomes</taxon>
        <taxon>ecological metagenomes</taxon>
    </lineage>
</organism>
<evidence type="ECO:0000256" key="6">
    <source>
        <dbReference type="ARBA" id="ARBA00023125"/>
    </source>
</evidence>
<keyword evidence="4" id="KW-0548">Nucleotidyltransferase</keyword>
<dbReference type="InterPro" id="IPR023211">
    <property type="entry name" value="DNA_pol_palm_dom_sf"/>
</dbReference>
<dbReference type="PANTHER" id="PTHR10322">
    <property type="entry name" value="DNA POLYMERASE CATALYTIC SUBUNIT"/>
    <property type="match status" value="1"/>
</dbReference>